<organism evidence="9">
    <name type="scientific">marine metagenome</name>
    <dbReference type="NCBI Taxonomy" id="408172"/>
    <lineage>
        <taxon>unclassified sequences</taxon>
        <taxon>metagenomes</taxon>
        <taxon>ecological metagenomes</taxon>
    </lineage>
</organism>
<evidence type="ECO:0000256" key="1">
    <source>
        <dbReference type="ARBA" id="ARBA00005051"/>
    </source>
</evidence>
<evidence type="ECO:0000256" key="6">
    <source>
        <dbReference type="ARBA" id="ARBA00022840"/>
    </source>
</evidence>
<proteinExistence type="predicted"/>
<evidence type="ECO:0000313" key="9">
    <source>
        <dbReference type="EMBL" id="SVA78427.1"/>
    </source>
</evidence>
<feature type="domain" description="7,8-dihydro-6-hydroxymethylpterin-pyrophosphokinase" evidence="8">
    <location>
        <begin position="7"/>
        <end position="136"/>
    </location>
</feature>
<dbReference type="EC" id="2.7.6.3" evidence="2"/>
<dbReference type="GO" id="GO:0016301">
    <property type="term" value="F:kinase activity"/>
    <property type="evidence" value="ECO:0007669"/>
    <property type="project" value="UniProtKB-KW"/>
</dbReference>
<comment type="pathway">
    <text evidence="1">Cofactor biosynthesis; tetrahydrofolate biosynthesis; 2-amino-4-hydroxy-6-hydroxymethyl-7,8-dihydropteridine diphosphate from 7,8-dihydroneopterin triphosphate: step 4/4.</text>
</comment>
<dbReference type="GO" id="GO:0046654">
    <property type="term" value="P:tetrahydrofolate biosynthetic process"/>
    <property type="evidence" value="ECO:0007669"/>
    <property type="project" value="UniProtKB-UniPathway"/>
</dbReference>
<sequence>MDPAQVYLSIGSNMGDRESNLAQATMALSINFEISNIVSSSYYESEPLYYLDQPDFLNSIVKLTTTLKPFEVLDVVQKVETMLGRSPKREKNQPRIIDIDILLHGDAVLETDELIIPHPMMALRKFVLIPFAELEPDFKLPHSNLSINDMVEHCPDTSRVTRHYMDTQA</sequence>
<evidence type="ECO:0000259" key="8">
    <source>
        <dbReference type="Pfam" id="PF01288"/>
    </source>
</evidence>
<protein>
    <recommendedName>
        <fullName evidence="2">2-amino-4-hydroxy-6-hydroxymethyldihydropteridine diphosphokinase</fullName>
        <ecNumber evidence="2">2.7.6.3</ecNumber>
    </recommendedName>
</protein>
<dbReference type="InterPro" id="IPR035907">
    <property type="entry name" value="Hppk_sf"/>
</dbReference>
<keyword evidence="3" id="KW-0808">Transferase</keyword>
<name>A0A381YPJ8_9ZZZZ</name>
<dbReference type="GO" id="GO:0005524">
    <property type="term" value="F:ATP binding"/>
    <property type="evidence" value="ECO:0007669"/>
    <property type="project" value="UniProtKB-KW"/>
</dbReference>
<dbReference type="UniPathway" id="UPA00077">
    <property type="reaction ID" value="UER00155"/>
</dbReference>
<reference evidence="9" key="1">
    <citation type="submission" date="2018-05" db="EMBL/GenBank/DDBJ databases">
        <authorList>
            <person name="Lanie J.A."/>
            <person name="Ng W.-L."/>
            <person name="Kazmierczak K.M."/>
            <person name="Andrzejewski T.M."/>
            <person name="Davidsen T.M."/>
            <person name="Wayne K.J."/>
            <person name="Tettelin H."/>
            <person name="Glass J.I."/>
            <person name="Rusch D."/>
            <person name="Podicherti R."/>
            <person name="Tsui H.-C.T."/>
            <person name="Winkler M.E."/>
        </authorList>
    </citation>
    <scope>NUCLEOTIDE SEQUENCE</scope>
</reference>
<dbReference type="SUPFAM" id="SSF55083">
    <property type="entry name" value="6-hydroxymethyl-7,8-dihydropterin pyrophosphokinase, HPPK"/>
    <property type="match status" value="1"/>
</dbReference>
<dbReference type="EMBL" id="UINC01018632">
    <property type="protein sequence ID" value="SVA78427.1"/>
    <property type="molecule type" value="Genomic_DNA"/>
</dbReference>
<keyword evidence="5" id="KW-0418">Kinase</keyword>
<dbReference type="NCBIfam" id="TIGR01498">
    <property type="entry name" value="folK"/>
    <property type="match status" value="1"/>
</dbReference>
<evidence type="ECO:0000256" key="4">
    <source>
        <dbReference type="ARBA" id="ARBA00022741"/>
    </source>
</evidence>
<dbReference type="Pfam" id="PF01288">
    <property type="entry name" value="HPPK"/>
    <property type="match status" value="1"/>
</dbReference>
<dbReference type="Gene3D" id="3.30.70.560">
    <property type="entry name" value="7,8-Dihydro-6-hydroxymethylpterin-pyrophosphokinase HPPK"/>
    <property type="match status" value="1"/>
</dbReference>
<dbReference type="PANTHER" id="PTHR43071">
    <property type="entry name" value="2-AMINO-4-HYDROXY-6-HYDROXYMETHYLDIHYDROPTERIDINE PYROPHOSPHOKINASE"/>
    <property type="match status" value="1"/>
</dbReference>
<dbReference type="GO" id="GO:0046656">
    <property type="term" value="P:folic acid biosynthetic process"/>
    <property type="evidence" value="ECO:0007669"/>
    <property type="project" value="UniProtKB-KW"/>
</dbReference>
<evidence type="ECO:0000256" key="7">
    <source>
        <dbReference type="ARBA" id="ARBA00022909"/>
    </source>
</evidence>
<keyword evidence="6" id="KW-0067">ATP-binding</keyword>
<dbReference type="AlphaFoldDB" id="A0A381YPJ8"/>
<gene>
    <name evidence="9" type="ORF">METZ01_LOCUS131281</name>
</gene>
<dbReference type="PANTHER" id="PTHR43071:SF1">
    <property type="entry name" value="2-AMINO-4-HYDROXY-6-HYDROXYMETHYLDIHYDROPTERIDINE PYROPHOSPHOKINASE"/>
    <property type="match status" value="1"/>
</dbReference>
<accession>A0A381YPJ8</accession>
<evidence type="ECO:0000256" key="5">
    <source>
        <dbReference type="ARBA" id="ARBA00022777"/>
    </source>
</evidence>
<dbReference type="CDD" id="cd00483">
    <property type="entry name" value="HPPK"/>
    <property type="match status" value="1"/>
</dbReference>
<keyword evidence="7" id="KW-0289">Folate biosynthesis</keyword>
<evidence type="ECO:0000256" key="2">
    <source>
        <dbReference type="ARBA" id="ARBA00013253"/>
    </source>
</evidence>
<dbReference type="GO" id="GO:0003848">
    <property type="term" value="F:2-amino-4-hydroxy-6-hydroxymethyldihydropteridine diphosphokinase activity"/>
    <property type="evidence" value="ECO:0007669"/>
    <property type="project" value="UniProtKB-EC"/>
</dbReference>
<keyword evidence="4" id="KW-0547">Nucleotide-binding</keyword>
<dbReference type="InterPro" id="IPR000550">
    <property type="entry name" value="Hppk"/>
</dbReference>
<evidence type="ECO:0000256" key="3">
    <source>
        <dbReference type="ARBA" id="ARBA00022679"/>
    </source>
</evidence>